<name>A0A832J465_9GAMM</name>
<dbReference type="InterPro" id="IPR000086">
    <property type="entry name" value="NUDIX_hydrolase_dom"/>
</dbReference>
<proteinExistence type="predicted"/>
<keyword evidence="1" id="KW-0378">Hydrolase</keyword>
<dbReference type="SUPFAM" id="SSF55811">
    <property type="entry name" value="Nudix"/>
    <property type="match status" value="1"/>
</dbReference>
<dbReference type="GO" id="GO:0006167">
    <property type="term" value="P:AMP biosynthetic process"/>
    <property type="evidence" value="ECO:0007669"/>
    <property type="project" value="TreeGrafter"/>
</dbReference>
<dbReference type="Proteomes" id="UP000885832">
    <property type="component" value="Unassembled WGS sequence"/>
</dbReference>
<reference evidence="3" key="1">
    <citation type="journal article" date="2020" name="mSystems">
        <title>Genome- and Community-Level Interaction Insights into Carbon Utilization and Element Cycling Functions of Hydrothermarchaeota in Hydrothermal Sediment.</title>
        <authorList>
            <person name="Zhou Z."/>
            <person name="Liu Y."/>
            <person name="Xu W."/>
            <person name="Pan J."/>
            <person name="Luo Z.H."/>
            <person name="Li M."/>
        </authorList>
    </citation>
    <scope>NUCLEOTIDE SEQUENCE [LARGE SCALE GENOMIC DNA]</scope>
    <source>
        <strain evidence="3">HyVt-505</strain>
    </source>
</reference>
<dbReference type="PROSITE" id="PS51462">
    <property type="entry name" value="NUDIX"/>
    <property type="match status" value="1"/>
</dbReference>
<evidence type="ECO:0000259" key="2">
    <source>
        <dbReference type="PROSITE" id="PS51462"/>
    </source>
</evidence>
<protein>
    <submittedName>
        <fullName evidence="3">NUDIX domain-containing protein</fullName>
    </submittedName>
</protein>
<gene>
    <name evidence="3" type="ORF">ENJ65_05315</name>
</gene>
<dbReference type="PANTHER" id="PTHR21340">
    <property type="entry name" value="DIADENOSINE 5,5-P1,P4-TETRAPHOSPHATE PYROPHOSPHOHYDROLASE MUTT"/>
    <property type="match status" value="1"/>
</dbReference>
<dbReference type="InterPro" id="IPR051325">
    <property type="entry name" value="Nudix_hydrolase_domain"/>
</dbReference>
<accession>A0A832J465</accession>
<dbReference type="PANTHER" id="PTHR21340:SF0">
    <property type="entry name" value="BIS(5'-NUCLEOSYL)-TETRAPHOSPHATASE [ASYMMETRICAL]"/>
    <property type="match status" value="1"/>
</dbReference>
<dbReference type="GO" id="GO:0004081">
    <property type="term" value="F:bis(5'-nucleosyl)-tetraphosphatase (asymmetrical) activity"/>
    <property type="evidence" value="ECO:0007669"/>
    <property type="project" value="TreeGrafter"/>
</dbReference>
<dbReference type="InterPro" id="IPR015797">
    <property type="entry name" value="NUDIX_hydrolase-like_dom_sf"/>
</dbReference>
<evidence type="ECO:0000313" key="3">
    <source>
        <dbReference type="EMBL" id="HHJ81032.1"/>
    </source>
</evidence>
<dbReference type="Pfam" id="PF00293">
    <property type="entry name" value="NUDIX"/>
    <property type="match status" value="1"/>
</dbReference>
<dbReference type="Gene3D" id="3.90.79.10">
    <property type="entry name" value="Nucleoside Triphosphate Pyrophosphohydrolase"/>
    <property type="match status" value="1"/>
</dbReference>
<organism evidence="3">
    <name type="scientific">Candidatus Tenderia electrophaga</name>
    <dbReference type="NCBI Taxonomy" id="1748243"/>
    <lineage>
        <taxon>Bacteria</taxon>
        <taxon>Pseudomonadati</taxon>
        <taxon>Pseudomonadota</taxon>
        <taxon>Gammaproteobacteria</taxon>
        <taxon>Candidatus Tenderiales</taxon>
        <taxon>Candidatus Tenderiaceae</taxon>
        <taxon>Candidatus Tenderia</taxon>
    </lineage>
</organism>
<dbReference type="AlphaFoldDB" id="A0A832J465"/>
<comment type="caution">
    <text evidence="3">The sequence shown here is derived from an EMBL/GenBank/DDBJ whole genome shotgun (WGS) entry which is preliminary data.</text>
</comment>
<evidence type="ECO:0000256" key="1">
    <source>
        <dbReference type="ARBA" id="ARBA00022801"/>
    </source>
</evidence>
<sequence length="140" mass="15681">SLSIGHITGSAWIIDQDRSHVLLTHHRKLDAWFQLGGHSDGDADTLAVALREGQEESGLNKLTPISEAIFDVDVHLIPARKNEPDHYHYDIRFLLEADRHAALTISSESNDLAWVTLDEALNLSQDESIQRMVAKSHKLI</sequence>
<dbReference type="GO" id="GO:0006754">
    <property type="term" value="P:ATP biosynthetic process"/>
    <property type="evidence" value="ECO:0007669"/>
    <property type="project" value="TreeGrafter"/>
</dbReference>
<dbReference type="CDD" id="cd03674">
    <property type="entry name" value="NUDIX_Hydrolase"/>
    <property type="match status" value="1"/>
</dbReference>
<feature type="domain" description="Nudix hydrolase" evidence="2">
    <location>
        <begin position="4"/>
        <end position="137"/>
    </location>
</feature>
<feature type="non-terminal residue" evidence="3">
    <location>
        <position position="1"/>
    </location>
</feature>
<dbReference type="EMBL" id="DRNF01000336">
    <property type="protein sequence ID" value="HHJ81032.1"/>
    <property type="molecule type" value="Genomic_DNA"/>
</dbReference>